<evidence type="ECO:0000256" key="3">
    <source>
        <dbReference type="ARBA" id="ARBA00022679"/>
    </source>
</evidence>
<evidence type="ECO:0000256" key="8">
    <source>
        <dbReference type="ARBA" id="ARBA00022989"/>
    </source>
</evidence>
<dbReference type="InterPro" id="IPR014046">
    <property type="entry name" value="C-di-AMP_synthase"/>
</dbReference>
<evidence type="ECO:0000256" key="2">
    <source>
        <dbReference type="ARBA" id="ARBA00022475"/>
    </source>
</evidence>
<dbReference type="InterPro" id="IPR036888">
    <property type="entry name" value="DNA_integrity_DisA_N_sf"/>
</dbReference>
<comment type="subunit">
    <text evidence="10">Probably a homodimer.</text>
</comment>
<dbReference type="SUPFAM" id="SSF143597">
    <property type="entry name" value="YojJ-like"/>
    <property type="match status" value="1"/>
</dbReference>
<evidence type="ECO:0000259" key="11">
    <source>
        <dbReference type="PROSITE" id="PS51794"/>
    </source>
</evidence>
<dbReference type="InterPro" id="IPR050338">
    <property type="entry name" value="DisA"/>
</dbReference>
<dbReference type="InterPro" id="IPR045585">
    <property type="entry name" value="CdaA_N"/>
</dbReference>
<dbReference type="OrthoDB" id="9807385at2"/>
<dbReference type="HAMAP" id="MF_01499">
    <property type="entry name" value="DacA"/>
    <property type="match status" value="1"/>
</dbReference>
<comment type="catalytic activity">
    <reaction evidence="1 10">
        <text>2 ATP = 3',3'-c-di-AMP + 2 diphosphate</text>
        <dbReference type="Rhea" id="RHEA:35655"/>
        <dbReference type="ChEBI" id="CHEBI:30616"/>
        <dbReference type="ChEBI" id="CHEBI:33019"/>
        <dbReference type="ChEBI" id="CHEBI:71500"/>
        <dbReference type="EC" id="2.7.7.85"/>
    </reaction>
</comment>
<comment type="caution">
    <text evidence="10">Lacks conserved residue(s) required for the propagation of feature annotation.</text>
</comment>
<dbReference type="GO" id="GO:0106408">
    <property type="term" value="F:diadenylate cyclase activity"/>
    <property type="evidence" value="ECO:0007669"/>
    <property type="project" value="UniProtKB-EC"/>
</dbReference>
<dbReference type="GO" id="GO:0006171">
    <property type="term" value="P:cAMP biosynthetic process"/>
    <property type="evidence" value="ECO:0007669"/>
    <property type="project" value="InterPro"/>
</dbReference>
<dbReference type="EMBL" id="VLLN01000005">
    <property type="protein sequence ID" value="TWJ26498.1"/>
    <property type="molecule type" value="Genomic_DNA"/>
</dbReference>
<keyword evidence="13" id="KW-1185">Reference proteome</keyword>
<dbReference type="Gene3D" id="3.40.1700.10">
    <property type="entry name" value="DNA integrity scanning protein, DisA, N-terminal domain"/>
    <property type="match status" value="1"/>
</dbReference>
<comment type="caution">
    <text evidence="12">The sequence shown here is derived from an EMBL/GenBank/DDBJ whole genome shotgun (WGS) entry which is preliminary data.</text>
</comment>
<dbReference type="InterPro" id="IPR003390">
    <property type="entry name" value="DNA_integrity_scan_DisA_N"/>
</dbReference>
<accession>A0A562W8S2</accession>
<dbReference type="EC" id="2.7.7.85" evidence="10"/>
<evidence type="ECO:0000256" key="10">
    <source>
        <dbReference type="HAMAP-Rule" id="MF_01499"/>
    </source>
</evidence>
<dbReference type="FunFam" id="3.40.1700.10:FF:000002">
    <property type="entry name" value="Diadenylate cyclase"/>
    <property type="match status" value="1"/>
</dbReference>
<feature type="transmembrane region" description="Helical" evidence="10">
    <location>
        <begin position="12"/>
        <end position="29"/>
    </location>
</feature>
<evidence type="ECO:0000256" key="9">
    <source>
        <dbReference type="ARBA" id="ARBA00023136"/>
    </source>
</evidence>
<keyword evidence="9 10" id="KW-0472">Membrane</keyword>
<evidence type="ECO:0000256" key="5">
    <source>
        <dbReference type="ARBA" id="ARBA00022695"/>
    </source>
</evidence>
<sequence length="257" mass="28664">MAELLHRSDWLTHLVDIALVAFLVYRLVIHLKETTAIRLLLTLPIVLIAYLLAQLSDLRAFQWLLDNFLGSLVVILVVIFQYDIRRAFLSFSRNHLVKRWEPDEDESHAVIEELLAAVEGMAGKRIGALIVVEREVALDNLIAIGTEIDAKVTSELISSIFLPYSPIHDGAVIIQHGKLTKAGCFLPLTQNPEVAKELGTRHRAAIGLTELCDAVVIVVSEESGGVSVVVSGRITRDLDLQALRKVLKRLIESRWLQ</sequence>
<keyword evidence="2 10" id="KW-1003">Cell membrane</keyword>
<proteinExistence type="inferred from homology"/>
<evidence type="ECO:0000313" key="13">
    <source>
        <dbReference type="Proteomes" id="UP000319449"/>
    </source>
</evidence>
<keyword evidence="6 10" id="KW-0547">Nucleotide-binding</keyword>
<name>A0A562W8S2_9BACT</name>
<evidence type="ECO:0000256" key="6">
    <source>
        <dbReference type="ARBA" id="ARBA00022741"/>
    </source>
</evidence>
<dbReference type="Proteomes" id="UP000319449">
    <property type="component" value="Unassembled WGS sequence"/>
</dbReference>
<feature type="transmembrane region" description="Helical" evidence="10">
    <location>
        <begin position="61"/>
        <end position="82"/>
    </location>
</feature>
<feature type="transmembrane region" description="Helical" evidence="10">
    <location>
        <begin position="36"/>
        <end position="55"/>
    </location>
</feature>
<evidence type="ECO:0000256" key="1">
    <source>
        <dbReference type="ARBA" id="ARBA00000877"/>
    </source>
</evidence>
<dbReference type="GO" id="GO:0005524">
    <property type="term" value="F:ATP binding"/>
    <property type="evidence" value="ECO:0007669"/>
    <property type="project" value="UniProtKB-UniRule"/>
</dbReference>
<comment type="function">
    <text evidence="10">Catalyzes the condensation of 2 ATP molecules into cyclic di-AMP (c-di-AMP), a second messenger used to regulate differing processes in different bacteria.</text>
</comment>
<evidence type="ECO:0000313" key="12">
    <source>
        <dbReference type="EMBL" id="TWJ26498.1"/>
    </source>
</evidence>
<dbReference type="NCBIfam" id="TIGR00159">
    <property type="entry name" value="diadenylate cyclase CdaA"/>
    <property type="match status" value="1"/>
</dbReference>
<reference evidence="12 13" key="1">
    <citation type="submission" date="2019-07" db="EMBL/GenBank/DDBJ databases">
        <title>Genomic Encyclopedia of Archaeal and Bacterial Type Strains, Phase II (KMG-II): from individual species to whole genera.</title>
        <authorList>
            <person name="Goeker M."/>
        </authorList>
    </citation>
    <scope>NUCLEOTIDE SEQUENCE [LARGE SCALE GENOMIC DNA]</scope>
    <source>
        <strain evidence="12 13">ATCC BAA-1139</strain>
    </source>
</reference>
<keyword evidence="4 10" id="KW-0812">Transmembrane</keyword>
<keyword evidence="3 10" id="KW-0808">Transferase</keyword>
<protein>
    <recommendedName>
        <fullName evidence="10">Diadenylate cyclase</fullName>
        <shortName evidence="10">DAC</shortName>
        <ecNumber evidence="10">2.7.7.85</ecNumber>
    </recommendedName>
    <alternativeName>
        <fullName evidence="10">Cyclic-di-AMP synthase</fullName>
        <shortName evidence="10">c-di-AMP synthase</shortName>
    </alternativeName>
</protein>
<dbReference type="PIRSF" id="PIRSF004793">
    <property type="entry name" value="UCP004793"/>
    <property type="match status" value="1"/>
</dbReference>
<dbReference type="PANTHER" id="PTHR34185">
    <property type="entry name" value="DIADENYLATE CYCLASE"/>
    <property type="match status" value="1"/>
</dbReference>
<dbReference type="PANTHER" id="PTHR34185:SF1">
    <property type="entry name" value="DIADENYLATE CYCLASE"/>
    <property type="match status" value="1"/>
</dbReference>
<keyword evidence="7 10" id="KW-0067">ATP-binding</keyword>
<comment type="similarity">
    <text evidence="10">Belongs to the adenylate cyclase family. DacA/CdaA subfamily.</text>
</comment>
<keyword evidence="8 10" id="KW-1133">Transmembrane helix</keyword>
<evidence type="ECO:0000256" key="7">
    <source>
        <dbReference type="ARBA" id="ARBA00022840"/>
    </source>
</evidence>
<dbReference type="Pfam" id="PF02457">
    <property type="entry name" value="DAC"/>
    <property type="match status" value="1"/>
</dbReference>
<gene>
    <name evidence="10" type="primary">dacA</name>
    <name evidence="12" type="ORF">JN12_01206</name>
</gene>
<keyword evidence="5 10" id="KW-0548">Nucleotidyltransferase</keyword>
<feature type="domain" description="DAC" evidence="11">
    <location>
        <begin position="81"/>
        <end position="240"/>
    </location>
</feature>
<dbReference type="AlphaFoldDB" id="A0A562W8S2"/>
<dbReference type="RefSeq" id="WP_145019704.1">
    <property type="nucleotide sequence ID" value="NZ_VLLN01000005.1"/>
</dbReference>
<organism evidence="12 13">
    <name type="scientific">Geobacter argillaceus</name>
    <dbReference type="NCBI Taxonomy" id="345631"/>
    <lineage>
        <taxon>Bacteria</taxon>
        <taxon>Pseudomonadati</taxon>
        <taxon>Thermodesulfobacteriota</taxon>
        <taxon>Desulfuromonadia</taxon>
        <taxon>Geobacterales</taxon>
        <taxon>Geobacteraceae</taxon>
        <taxon>Geobacter</taxon>
    </lineage>
</organism>
<dbReference type="Pfam" id="PF19293">
    <property type="entry name" value="CdaA_N"/>
    <property type="match status" value="1"/>
</dbReference>
<evidence type="ECO:0000256" key="4">
    <source>
        <dbReference type="ARBA" id="ARBA00022692"/>
    </source>
</evidence>
<dbReference type="InterPro" id="IPR034701">
    <property type="entry name" value="CdaA"/>
</dbReference>
<dbReference type="PROSITE" id="PS51794">
    <property type="entry name" value="DAC"/>
    <property type="match status" value="1"/>
</dbReference>
<dbReference type="GO" id="GO:0004016">
    <property type="term" value="F:adenylate cyclase activity"/>
    <property type="evidence" value="ECO:0007669"/>
    <property type="project" value="UniProtKB-UniRule"/>
</dbReference>